<reference evidence="8 9" key="1">
    <citation type="submission" date="2021-03" db="EMBL/GenBank/DDBJ databases">
        <title>Genomic Encyclopedia of Type Strains, Phase IV (KMG-IV): sequencing the most valuable type-strain genomes for metagenomic binning, comparative biology and taxonomic classification.</title>
        <authorList>
            <person name="Goeker M."/>
        </authorList>
    </citation>
    <scope>NUCLEOTIDE SEQUENCE [LARGE SCALE GENOMIC DNA]</scope>
    <source>
        <strain evidence="8 9">DSM 27512</strain>
    </source>
</reference>
<comment type="subcellular location">
    <subcellularLocation>
        <location evidence="1">Cell membrane</location>
        <topology evidence="1">Multi-pass membrane protein</topology>
    </subcellularLocation>
</comment>
<feature type="transmembrane region" description="Helical" evidence="6">
    <location>
        <begin position="317"/>
        <end position="340"/>
    </location>
</feature>
<dbReference type="PROSITE" id="PS50850">
    <property type="entry name" value="MFS"/>
    <property type="match status" value="1"/>
</dbReference>
<feature type="transmembrane region" description="Helical" evidence="6">
    <location>
        <begin position="229"/>
        <end position="251"/>
    </location>
</feature>
<evidence type="ECO:0000256" key="1">
    <source>
        <dbReference type="ARBA" id="ARBA00004651"/>
    </source>
</evidence>
<dbReference type="InterPro" id="IPR020846">
    <property type="entry name" value="MFS_dom"/>
</dbReference>
<proteinExistence type="predicted"/>
<dbReference type="Gene3D" id="1.20.1250.20">
    <property type="entry name" value="MFS general substrate transporter like domains"/>
    <property type="match status" value="2"/>
</dbReference>
<dbReference type="InterPro" id="IPR011701">
    <property type="entry name" value="MFS"/>
</dbReference>
<evidence type="ECO:0000256" key="6">
    <source>
        <dbReference type="SAM" id="Phobius"/>
    </source>
</evidence>
<evidence type="ECO:0000256" key="4">
    <source>
        <dbReference type="ARBA" id="ARBA00022989"/>
    </source>
</evidence>
<dbReference type="RefSeq" id="WP_209658965.1">
    <property type="nucleotide sequence ID" value="NZ_JAGGLI010000003.1"/>
</dbReference>
<feature type="transmembrane region" description="Helical" evidence="6">
    <location>
        <begin position="78"/>
        <end position="96"/>
    </location>
</feature>
<evidence type="ECO:0000256" key="2">
    <source>
        <dbReference type="ARBA" id="ARBA00022448"/>
    </source>
</evidence>
<dbReference type="SUPFAM" id="SSF103473">
    <property type="entry name" value="MFS general substrate transporter"/>
    <property type="match status" value="1"/>
</dbReference>
<protein>
    <submittedName>
        <fullName evidence="8">MFS family permease</fullName>
    </submittedName>
</protein>
<feature type="transmembrane region" description="Helical" evidence="6">
    <location>
        <begin position="263"/>
        <end position="281"/>
    </location>
</feature>
<dbReference type="Proteomes" id="UP001314903">
    <property type="component" value="Unassembled WGS sequence"/>
</dbReference>
<keyword evidence="5 6" id="KW-0472">Membrane</keyword>
<dbReference type="CDD" id="cd17353">
    <property type="entry name" value="MFS_OFA_like"/>
    <property type="match status" value="1"/>
</dbReference>
<evidence type="ECO:0000313" key="8">
    <source>
        <dbReference type="EMBL" id="MBP2026682.1"/>
    </source>
</evidence>
<organism evidence="8 9">
    <name type="scientific">Acetoanaerobium pronyense</name>
    <dbReference type="NCBI Taxonomy" id="1482736"/>
    <lineage>
        <taxon>Bacteria</taxon>
        <taxon>Bacillati</taxon>
        <taxon>Bacillota</taxon>
        <taxon>Clostridia</taxon>
        <taxon>Peptostreptococcales</taxon>
        <taxon>Filifactoraceae</taxon>
        <taxon>Acetoanaerobium</taxon>
    </lineage>
</organism>
<dbReference type="InterPro" id="IPR050327">
    <property type="entry name" value="Proton-linked_MCT"/>
</dbReference>
<feature type="transmembrane region" description="Helical" evidence="6">
    <location>
        <begin position="12"/>
        <end position="30"/>
    </location>
</feature>
<gene>
    <name evidence="8" type="ORF">J2Z35_000471</name>
</gene>
<evidence type="ECO:0000313" key="9">
    <source>
        <dbReference type="Proteomes" id="UP001314903"/>
    </source>
</evidence>
<feature type="transmembrane region" description="Helical" evidence="6">
    <location>
        <begin position="159"/>
        <end position="184"/>
    </location>
</feature>
<dbReference type="InterPro" id="IPR036259">
    <property type="entry name" value="MFS_trans_sf"/>
</dbReference>
<feature type="transmembrane region" description="Helical" evidence="6">
    <location>
        <begin position="352"/>
        <end position="374"/>
    </location>
</feature>
<evidence type="ECO:0000259" key="7">
    <source>
        <dbReference type="PROSITE" id="PS50850"/>
    </source>
</evidence>
<feature type="transmembrane region" description="Helical" evidence="6">
    <location>
        <begin position="50"/>
        <end position="66"/>
    </location>
</feature>
<feature type="domain" description="Major facilitator superfamily (MFS) profile" evidence="7">
    <location>
        <begin position="9"/>
        <end position="406"/>
    </location>
</feature>
<name>A0ABS4KFY6_9FIRM</name>
<evidence type="ECO:0000256" key="5">
    <source>
        <dbReference type="ARBA" id="ARBA00023136"/>
    </source>
</evidence>
<keyword evidence="9" id="KW-1185">Reference proteome</keyword>
<keyword evidence="4 6" id="KW-1133">Transmembrane helix</keyword>
<dbReference type="Pfam" id="PF07690">
    <property type="entry name" value="MFS_1"/>
    <property type="match status" value="1"/>
</dbReference>
<feature type="transmembrane region" description="Helical" evidence="6">
    <location>
        <begin position="102"/>
        <end position="123"/>
    </location>
</feature>
<accession>A0ABS4KFY6</accession>
<keyword evidence="2" id="KW-0813">Transport</keyword>
<feature type="transmembrane region" description="Helical" evidence="6">
    <location>
        <begin position="293"/>
        <end position="311"/>
    </location>
</feature>
<sequence>MEISSLKREGYKVLLAGLFINLTIGVLYSWSVISKALIADYGWSSSEASLPYSVAIMVWGTTLLIAGRLQDKIGPRKVVTLGVILTGAGLIISGLVQSTSMITASFGILVGSGIGFAYATVTPPALKWFHPSKKGMVTGIVVSGMGLASLYIAPSTTKLLQVFGISKTFLILGTFILAVAVPLAQLIKNPPQGYIPEEPVQKSTKEKKISPAMESRDFNWREMMHTKQFYMFWIMFAFASSAGLMIIGNIATIAKTQASVENGFFLVGLLAIFNASGRLIGGSLSDKIGRLKTMMIFFAIQAINMLVFSTYTSTLGISIGTAIAGLSYGSLLCLFPSVIADYYGVKNFGANYGVLFTAWGVSGVIGPIIAGTVVDVTGSFTLSYTISSVLLGIALVMAFFIKPLASEETISSFNSKQAFKVAKNKI</sequence>
<dbReference type="PANTHER" id="PTHR11360:SF304">
    <property type="entry name" value="MFS DOMAIN-CONTAINING PROTEIN"/>
    <property type="match status" value="1"/>
</dbReference>
<feature type="transmembrane region" description="Helical" evidence="6">
    <location>
        <begin position="135"/>
        <end position="153"/>
    </location>
</feature>
<keyword evidence="3 6" id="KW-0812">Transmembrane</keyword>
<feature type="transmembrane region" description="Helical" evidence="6">
    <location>
        <begin position="380"/>
        <end position="401"/>
    </location>
</feature>
<dbReference type="EMBL" id="JAGGLI010000003">
    <property type="protein sequence ID" value="MBP2026682.1"/>
    <property type="molecule type" value="Genomic_DNA"/>
</dbReference>
<dbReference type="PANTHER" id="PTHR11360">
    <property type="entry name" value="MONOCARBOXYLATE TRANSPORTER"/>
    <property type="match status" value="1"/>
</dbReference>
<comment type="caution">
    <text evidence="8">The sequence shown here is derived from an EMBL/GenBank/DDBJ whole genome shotgun (WGS) entry which is preliminary data.</text>
</comment>
<evidence type="ECO:0000256" key="3">
    <source>
        <dbReference type="ARBA" id="ARBA00022692"/>
    </source>
</evidence>